<proteinExistence type="predicted"/>
<accession>A0A132MM97</accession>
<reference evidence="2" key="1">
    <citation type="submission" date="2015-04" db="EMBL/GenBank/DDBJ databases">
        <title>Physiological reanalysis, assessment of diazotrophy, and genome sequences of multiple isolates of Streptomyces thermoautotrophicus.</title>
        <authorList>
            <person name="MacKellar D.C."/>
            <person name="Lieber L."/>
            <person name="Norman J."/>
            <person name="Bolger A."/>
            <person name="Tobin C."/>
            <person name="Murray J.W."/>
            <person name="Chang R."/>
            <person name="Ford T."/>
            <person name="Nguyen P.Q."/>
            <person name="Woodward J."/>
            <person name="Permingeat H."/>
            <person name="Joshi N.S."/>
            <person name="Silver P.A."/>
            <person name="Usadel B."/>
            <person name="Rutherford A.W."/>
            <person name="Friesen M."/>
            <person name="Prell J."/>
        </authorList>
    </citation>
    <scope>NUCLEOTIDE SEQUENCE [LARGE SCALE GENOMIC DNA]</scope>
    <source>
        <strain evidence="2">H1</strain>
    </source>
</reference>
<evidence type="ECO:0000313" key="2">
    <source>
        <dbReference type="Proteomes" id="UP000070188"/>
    </source>
</evidence>
<dbReference type="Proteomes" id="UP000070188">
    <property type="component" value="Unassembled WGS sequence"/>
</dbReference>
<dbReference type="STRING" id="1469144.LI90_612"/>
<gene>
    <name evidence="1" type="ORF">LI90_612</name>
</gene>
<sequence length="61" mass="6633">MRGHRANPSNDIGYSPELVATGFHPLDGARYLRAAHVDEHRLVAHHSAPSARRVNAASKPP</sequence>
<protein>
    <submittedName>
        <fullName evidence="1">Uncharacterized protein</fullName>
    </submittedName>
</protein>
<evidence type="ECO:0000313" key="1">
    <source>
        <dbReference type="EMBL" id="KWW98982.1"/>
    </source>
</evidence>
<dbReference type="EMBL" id="LAXD01000001">
    <property type="protein sequence ID" value="KWW98982.1"/>
    <property type="molecule type" value="Genomic_DNA"/>
</dbReference>
<dbReference type="AlphaFoldDB" id="A0A132MM97"/>
<organism evidence="1 2">
    <name type="scientific">Carbonactinospora thermoautotrophica</name>
    <dbReference type="NCBI Taxonomy" id="1469144"/>
    <lineage>
        <taxon>Bacteria</taxon>
        <taxon>Bacillati</taxon>
        <taxon>Actinomycetota</taxon>
        <taxon>Actinomycetes</taxon>
        <taxon>Kitasatosporales</taxon>
        <taxon>Carbonactinosporaceae</taxon>
        <taxon>Carbonactinospora</taxon>
    </lineage>
</organism>
<keyword evidence="2" id="KW-1185">Reference proteome</keyword>
<comment type="caution">
    <text evidence="1">The sequence shown here is derived from an EMBL/GenBank/DDBJ whole genome shotgun (WGS) entry which is preliminary data.</text>
</comment>
<name>A0A132MM97_9ACTN</name>